<protein>
    <submittedName>
        <fullName evidence="1">Uncharacterized protein</fullName>
    </submittedName>
</protein>
<organism evidence="1 2">
    <name type="scientific">Tritrichomonas musculus</name>
    <dbReference type="NCBI Taxonomy" id="1915356"/>
    <lineage>
        <taxon>Eukaryota</taxon>
        <taxon>Metamonada</taxon>
        <taxon>Parabasalia</taxon>
        <taxon>Tritrichomonadida</taxon>
        <taxon>Tritrichomonadidae</taxon>
        <taxon>Tritrichomonas</taxon>
    </lineage>
</organism>
<gene>
    <name evidence="1" type="ORF">M9Y10_044257</name>
</gene>
<reference evidence="1 2" key="1">
    <citation type="submission" date="2024-04" db="EMBL/GenBank/DDBJ databases">
        <title>Tritrichomonas musculus Genome.</title>
        <authorList>
            <person name="Alves-Ferreira E."/>
            <person name="Grigg M."/>
            <person name="Lorenzi H."/>
            <person name="Galac M."/>
        </authorList>
    </citation>
    <scope>NUCLEOTIDE SEQUENCE [LARGE SCALE GENOMIC DNA]</scope>
    <source>
        <strain evidence="1 2">EAF2021</strain>
    </source>
</reference>
<evidence type="ECO:0000313" key="2">
    <source>
        <dbReference type="Proteomes" id="UP001470230"/>
    </source>
</evidence>
<comment type="caution">
    <text evidence="1">The sequence shown here is derived from an EMBL/GenBank/DDBJ whole genome shotgun (WGS) entry which is preliminary data.</text>
</comment>
<dbReference type="EMBL" id="JAPFFF010000008">
    <property type="protein sequence ID" value="KAK8885128.1"/>
    <property type="molecule type" value="Genomic_DNA"/>
</dbReference>
<accession>A0ABR2K205</accession>
<dbReference type="Proteomes" id="UP001470230">
    <property type="component" value="Unassembled WGS sequence"/>
</dbReference>
<evidence type="ECO:0000313" key="1">
    <source>
        <dbReference type="EMBL" id="KAK8885128.1"/>
    </source>
</evidence>
<name>A0ABR2K205_9EUKA</name>
<sequence length="173" mass="20436">MKLYGPSLLARNQINNFFDQRCDDITNKTIYIQNSELSLKFDDTFNLFHQTLDLYKKESSSEINTPEKYSIISVEKESNQPTKDNRINQKSIYQKFLDLHGFREIGASLFIRRIYLISNPKKFLPINWYIGKENNTQKENSSLLNILTTISNEFHIKLKSIDNNNEQYRAEIK</sequence>
<proteinExistence type="predicted"/>
<keyword evidence="2" id="KW-1185">Reference proteome</keyword>